<gene>
    <name evidence="11" type="ORF">HOLleu_30919</name>
</gene>
<dbReference type="Gene3D" id="2.60.40.150">
    <property type="entry name" value="C2 domain"/>
    <property type="match status" value="1"/>
</dbReference>
<evidence type="ECO:0000256" key="8">
    <source>
        <dbReference type="SAM" id="Coils"/>
    </source>
</evidence>
<feature type="region of interest" description="Disordered" evidence="9">
    <location>
        <begin position="1032"/>
        <end position="1066"/>
    </location>
</feature>
<dbReference type="SUPFAM" id="SSF51045">
    <property type="entry name" value="WW domain"/>
    <property type="match status" value="2"/>
</dbReference>
<evidence type="ECO:0000256" key="3">
    <source>
        <dbReference type="ARBA" id="ARBA00022475"/>
    </source>
</evidence>
<feature type="region of interest" description="Disordered" evidence="9">
    <location>
        <begin position="844"/>
        <end position="974"/>
    </location>
</feature>
<dbReference type="PANTHER" id="PTHR14791:SF29">
    <property type="entry name" value="PROTEIN KIBRA"/>
    <property type="match status" value="1"/>
</dbReference>
<keyword evidence="3" id="KW-1003">Cell membrane</keyword>
<keyword evidence="5" id="KW-0597">Phosphoprotein</keyword>
<evidence type="ECO:0000313" key="12">
    <source>
        <dbReference type="Proteomes" id="UP001152320"/>
    </source>
</evidence>
<dbReference type="AlphaFoldDB" id="A0A9Q1BKZ9"/>
<evidence type="ECO:0000256" key="2">
    <source>
        <dbReference type="ARBA" id="ARBA00004496"/>
    </source>
</evidence>
<keyword evidence="12" id="KW-1185">Reference proteome</keyword>
<dbReference type="GO" id="GO:0016477">
    <property type="term" value="P:cell migration"/>
    <property type="evidence" value="ECO:0007669"/>
    <property type="project" value="TreeGrafter"/>
</dbReference>
<evidence type="ECO:0000256" key="6">
    <source>
        <dbReference type="ARBA" id="ARBA00022737"/>
    </source>
</evidence>
<dbReference type="CDD" id="cd00201">
    <property type="entry name" value="WW"/>
    <property type="match status" value="1"/>
</dbReference>
<feature type="coiled-coil region" evidence="8">
    <location>
        <begin position="308"/>
        <end position="399"/>
    </location>
</feature>
<keyword evidence="4" id="KW-0963">Cytoplasm</keyword>
<evidence type="ECO:0000256" key="5">
    <source>
        <dbReference type="ARBA" id="ARBA00022553"/>
    </source>
</evidence>
<feature type="region of interest" description="Disordered" evidence="9">
    <location>
        <begin position="407"/>
        <end position="429"/>
    </location>
</feature>
<sequence>MIRNGELPLPAGWEEARDFDGKRYFIDHYRKRTTWVDPRDRLNKPDSFSECNGDQLPFGWEEAHDPVLGRYFINHVHQYNQLEDPRAQWRTEQKAMLQEYLNSAQEIRDVKEQRLQLAENEVHQLDMQLSEWHSRTSLNSNSSSGSARYDPDILKAEIASAKQRVNLIRKEIAYVSRSNPTLDAQQSAAWDQAQEDRTKALLAEAKAIRKSFSIGAGDHSFHRKPLSDKTGRNYSSCQDVSTSLLQQQRLSSSQLELPGSTLSLHKTQLPERAKLTLQFSDAKRRECLLQIKMAELDAQHGKLLALSSPELERKQQLLIQEKEELLKEMRNAQQHIRQKDDVIRARLQESIDKVEQEISLARDELIKLNTQRENFHEEKRRLAQQLSEATRQATLLDKQLRSLSVSTLSSSSSRGSLGPSSHGSLASSKGSINSALSQAELNSAGGSLLHLDRNIEDIKHKVDALIQGGIAGLDPVISSPSYHRYGNISRPGSSENILNSGENKVSMVSLSSRSSLSSISPPSSPITGGFVDEDSKAMTIAEYIASVEQQHGRPLPSYSEHMQGSSFLPPSLDMVNSQLLEKGQQPMDDEQFAQYLSHCHLSSEEPTPTNTLSSRQSGRNQVHGEVIPPDGQEDMSTALNGGHHSRGSEQHPSYPSTRSVSAAVSNESMTADSGVYEVACKRAEIHLEFLYRKQEGSLTITLECLRNLSVIWPLGPSHICFLKGNLNLGSSVPTKELRTDWFQVDLEGEESKINQKVQVKVTREQLCEASLQLLIFVDTGGGQEECIGGVGIGLARILMHPDQALKHSYAIQSLLPQAPDVSQACRQVSELLESARVKLEQHPDHLSNNGAYNYNHIHTDGVGQSSDGSPFPYRQPPGISGATVSQSQSYARGTAKSVLNQRGRSTLVSRSKTFSSSGQPQLKEQYVCKLNRSESDSSTLSRKNSSKRKESTDGTSSSSSNSSRYHQTEASRQRQAQLLEEIEKLREIKRCMEQAKQSGNSSESPNGMGGREILSKLLESAEKEYLVKRQQEEAYIRAEDSEEDGESTLTRNKESKNHKEVESTDL</sequence>
<dbReference type="Pfam" id="PF25802">
    <property type="entry name" value="WWC1"/>
    <property type="match status" value="1"/>
</dbReference>
<feature type="compositionally biased region" description="Polar residues" evidence="9">
    <location>
        <begin position="650"/>
        <end position="666"/>
    </location>
</feature>
<evidence type="ECO:0000256" key="1">
    <source>
        <dbReference type="ARBA" id="ARBA00004236"/>
    </source>
</evidence>
<dbReference type="GO" id="GO:0006355">
    <property type="term" value="P:regulation of DNA-templated transcription"/>
    <property type="evidence" value="ECO:0007669"/>
    <property type="project" value="TreeGrafter"/>
</dbReference>
<keyword evidence="7" id="KW-0472">Membrane</keyword>
<keyword evidence="8" id="KW-0175">Coiled coil</keyword>
<feature type="compositionally biased region" description="Polar residues" evidence="9">
    <location>
        <begin position="995"/>
        <end position="1005"/>
    </location>
</feature>
<dbReference type="GO" id="GO:0060090">
    <property type="term" value="F:molecular adaptor activity"/>
    <property type="evidence" value="ECO:0007669"/>
    <property type="project" value="TreeGrafter"/>
</dbReference>
<comment type="caution">
    <text evidence="11">The sequence shown here is derived from an EMBL/GenBank/DDBJ whole genome shotgun (WGS) entry which is preliminary data.</text>
</comment>
<dbReference type="Gene3D" id="2.20.70.10">
    <property type="match status" value="2"/>
</dbReference>
<evidence type="ECO:0000313" key="11">
    <source>
        <dbReference type="EMBL" id="KAJ8028623.1"/>
    </source>
</evidence>
<feature type="coiled-coil region" evidence="8">
    <location>
        <begin position="101"/>
        <end position="135"/>
    </location>
</feature>
<feature type="domain" description="WW" evidence="10">
    <location>
        <begin position="7"/>
        <end position="40"/>
    </location>
</feature>
<dbReference type="PROSITE" id="PS50020">
    <property type="entry name" value="WW_DOMAIN_2"/>
    <property type="match status" value="2"/>
</dbReference>
<name>A0A9Q1BKZ9_HOLLE</name>
<proteinExistence type="predicted"/>
<dbReference type="PANTHER" id="PTHR14791">
    <property type="entry name" value="BOMB/KIRA PROTEINS"/>
    <property type="match status" value="1"/>
</dbReference>
<evidence type="ECO:0000256" key="9">
    <source>
        <dbReference type="SAM" id="MobiDB-lite"/>
    </source>
</evidence>
<dbReference type="PROSITE" id="PS01159">
    <property type="entry name" value="WW_DOMAIN_1"/>
    <property type="match status" value="1"/>
</dbReference>
<evidence type="ECO:0000256" key="7">
    <source>
        <dbReference type="ARBA" id="ARBA00023136"/>
    </source>
</evidence>
<dbReference type="EMBL" id="JAIZAY010000015">
    <property type="protein sequence ID" value="KAJ8028623.1"/>
    <property type="molecule type" value="Genomic_DNA"/>
</dbReference>
<dbReference type="GO" id="GO:0035330">
    <property type="term" value="P:regulation of hippo signaling"/>
    <property type="evidence" value="ECO:0007669"/>
    <property type="project" value="TreeGrafter"/>
</dbReference>
<feature type="region of interest" description="Disordered" evidence="9">
    <location>
        <begin position="602"/>
        <end position="666"/>
    </location>
</feature>
<accession>A0A9Q1BKZ9</accession>
<evidence type="ECO:0000256" key="4">
    <source>
        <dbReference type="ARBA" id="ARBA00022490"/>
    </source>
</evidence>
<dbReference type="Pfam" id="PF00397">
    <property type="entry name" value="WW"/>
    <property type="match status" value="1"/>
</dbReference>
<dbReference type="GO" id="GO:0046621">
    <property type="term" value="P:negative regulation of organ growth"/>
    <property type="evidence" value="ECO:0007669"/>
    <property type="project" value="TreeGrafter"/>
</dbReference>
<comment type="subcellular location">
    <subcellularLocation>
        <location evidence="1">Cell membrane</location>
    </subcellularLocation>
    <subcellularLocation>
        <location evidence="2">Cytoplasm</location>
    </subcellularLocation>
</comment>
<dbReference type="InterPro" id="IPR035892">
    <property type="entry name" value="C2_domain_sf"/>
</dbReference>
<dbReference type="InterPro" id="IPR057747">
    <property type="entry name" value="WWC1_hairpin"/>
</dbReference>
<dbReference type="OrthoDB" id="2020426at2759"/>
<feature type="domain" description="WW" evidence="10">
    <location>
        <begin position="54"/>
        <end position="87"/>
    </location>
</feature>
<evidence type="ECO:0000259" key="10">
    <source>
        <dbReference type="PROSITE" id="PS50020"/>
    </source>
</evidence>
<dbReference type="InterPro" id="IPR051105">
    <property type="entry name" value="WWC/KIBRA_Hippo_Reg"/>
</dbReference>
<feature type="compositionally biased region" description="Polar residues" evidence="9">
    <location>
        <begin position="604"/>
        <end position="620"/>
    </location>
</feature>
<dbReference type="Proteomes" id="UP001152320">
    <property type="component" value="Chromosome 15"/>
</dbReference>
<reference evidence="11" key="1">
    <citation type="submission" date="2021-10" db="EMBL/GenBank/DDBJ databases">
        <title>Tropical sea cucumber genome reveals ecological adaptation and Cuvierian tubules defense mechanism.</title>
        <authorList>
            <person name="Chen T."/>
        </authorList>
    </citation>
    <scope>NUCLEOTIDE SEQUENCE</scope>
    <source>
        <strain evidence="11">Nanhai2018</strain>
        <tissue evidence="11">Muscle</tissue>
    </source>
</reference>
<dbReference type="GO" id="GO:0019900">
    <property type="term" value="F:kinase binding"/>
    <property type="evidence" value="ECO:0007669"/>
    <property type="project" value="TreeGrafter"/>
</dbReference>
<feature type="region of interest" description="Disordered" evidence="9">
    <location>
        <begin position="993"/>
        <end position="1015"/>
    </location>
</feature>
<organism evidence="11 12">
    <name type="scientific">Holothuria leucospilota</name>
    <name type="common">Black long sea cucumber</name>
    <name type="synonym">Mertensiothuria leucospilota</name>
    <dbReference type="NCBI Taxonomy" id="206669"/>
    <lineage>
        <taxon>Eukaryota</taxon>
        <taxon>Metazoa</taxon>
        <taxon>Echinodermata</taxon>
        <taxon>Eleutherozoa</taxon>
        <taxon>Echinozoa</taxon>
        <taxon>Holothuroidea</taxon>
        <taxon>Aspidochirotacea</taxon>
        <taxon>Aspidochirotida</taxon>
        <taxon>Holothuriidae</taxon>
        <taxon>Holothuria</taxon>
    </lineage>
</organism>
<keyword evidence="6" id="KW-0677">Repeat</keyword>
<feature type="compositionally biased region" description="Polar residues" evidence="9">
    <location>
        <begin position="882"/>
        <end position="922"/>
    </location>
</feature>
<dbReference type="GO" id="GO:0005737">
    <property type="term" value="C:cytoplasm"/>
    <property type="evidence" value="ECO:0007669"/>
    <property type="project" value="UniProtKB-SubCell"/>
</dbReference>
<protein>
    <submittedName>
        <fullName evidence="11">Protein WWC2</fullName>
    </submittedName>
</protein>
<dbReference type="SMART" id="SM00456">
    <property type="entry name" value="WW"/>
    <property type="match status" value="2"/>
</dbReference>
<dbReference type="InterPro" id="IPR001202">
    <property type="entry name" value="WW_dom"/>
</dbReference>
<feature type="compositionally biased region" description="Basic and acidic residues" evidence="9">
    <location>
        <begin position="1051"/>
        <end position="1066"/>
    </location>
</feature>
<dbReference type="InterPro" id="IPR036020">
    <property type="entry name" value="WW_dom_sf"/>
</dbReference>